<dbReference type="Pfam" id="PF13548">
    <property type="entry name" value="DUF4126"/>
    <property type="match status" value="1"/>
</dbReference>
<gene>
    <name evidence="4" type="ORF">NE857_24150</name>
</gene>
<evidence type="ECO:0000313" key="5">
    <source>
        <dbReference type="Proteomes" id="UP001055940"/>
    </source>
</evidence>
<feature type="compositionally biased region" description="Gly residues" evidence="1">
    <location>
        <begin position="224"/>
        <end position="234"/>
    </location>
</feature>
<proteinExistence type="predicted"/>
<keyword evidence="2" id="KW-0812">Transmembrane</keyword>
<evidence type="ECO:0000259" key="3">
    <source>
        <dbReference type="Pfam" id="PF13548"/>
    </source>
</evidence>
<evidence type="ECO:0000256" key="1">
    <source>
        <dbReference type="SAM" id="MobiDB-lite"/>
    </source>
</evidence>
<keyword evidence="5" id="KW-1185">Reference proteome</keyword>
<feature type="domain" description="DUF4126" evidence="3">
    <location>
        <begin position="5"/>
        <end position="192"/>
    </location>
</feature>
<organism evidence="4 5">
    <name type="scientific">Nocardiopsis exhalans</name>
    <dbReference type="NCBI Taxonomy" id="163604"/>
    <lineage>
        <taxon>Bacteria</taxon>
        <taxon>Bacillati</taxon>
        <taxon>Actinomycetota</taxon>
        <taxon>Actinomycetes</taxon>
        <taxon>Streptosporangiales</taxon>
        <taxon>Nocardiopsidaceae</taxon>
        <taxon>Nocardiopsis</taxon>
    </lineage>
</organism>
<dbReference type="Proteomes" id="UP001055940">
    <property type="component" value="Chromosome"/>
</dbReference>
<feature type="transmembrane region" description="Helical" evidence="2">
    <location>
        <begin position="162"/>
        <end position="190"/>
    </location>
</feature>
<feature type="region of interest" description="Disordered" evidence="1">
    <location>
        <begin position="203"/>
        <end position="234"/>
    </location>
</feature>
<dbReference type="InterPro" id="IPR025196">
    <property type="entry name" value="DUF4126"/>
</dbReference>
<keyword evidence="2" id="KW-0472">Membrane</keyword>
<protein>
    <submittedName>
        <fullName evidence="4">DUF4126 domain-containing protein</fullName>
    </submittedName>
</protein>
<evidence type="ECO:0000313" key="4">
    <source>
        <dbReference type="EMBL" id="USY18385.1"/>
    </source>
</evidence>
<feature type="transmembrane region" description="Helical" evidence="2">
    <location>
        <begin position="139"/>
        <end position="156"/>
    </location>
</feature>
<sequence>MFASLTGIGLASAAGLNAYIPLLVLGLLARYTDFLPLSPTWMWLEHPVTLIVLGVLLVVEFVADKVPAVDTINDVLQTFIRPTSGGITFGAGASAFTLTEITGEASGMSAVAGGVAWGAVIAGATIALFFHLAKAIARPVVNVLTFGLGAPVVSLLEDVASFFVALLAVLLPLLIVIVFPLMLILGVWAIRKGRKVRAEKRAQKRAQRAVGRAAQGPGATQGPDQGGPWDGRYQ</sequence>
<reference evidence="4" key="1">
    <citation type="submission" date="2022-06" db="EMBL/GenBank/DDBJ databases">
        <authorList>
            <person name="Ping M."/>
        </authorList>
    </citation>
    <scope>NUCLEOTIDE SEQUENCE</scope>
    <source>
        <strain evidence="4">JCM11759T</strain>
    </source>
</reference>
<feature type="transmembrane region" description="Helical" evidence="2">
    <location>
        <begin position="110"/>
        <end position="132"/>
    </location>
</feature>
<evidence type="ECO:0000256" key="2">
    <source>
        <dbReference type="SAM" id="Phobius"/>
    </source>
</evidence>
<dbReference type="EMBL" id="CP099837">
    <property type="protein sequence ID" value="USY18385.1"/>
    <property type="molecule type" value="Genomic_DNA"/>
</dbReference>
<name>A0ABY5D4R7_9ACTN</name>
<feature type="transmembrane region" description="Helical" evidence="2">
    <location>
        <begin position="42"/>
        <end position="63"/>
    </location>
</feature>
<keyword evidence="2" id="KW-1133">Transmembrane helix</keyword>
<feature type="transmembrane region" description="Helical" evidence="2">
    <location>
        <begin position="75"/>
        <end position="98"/>
    </location>
</feature>
<dbReference type="RefSeq" id="WP_254417783.1">
    <property type="nucleotide sequence ID" value="NZ_BAAAJB010000035.1"/>
</dbReference>
<accession>A0ABY5D4R7</accession>
<feature type="compositionally biased region" description="Low complexity" evidence="1">
    <location>
        <begin position="208"/>
        <end position="218"/>
    </location>
</feature>